<gene>
    <name evidence="4" type="ORF">GM658_01520</name>
</gene>
<dbReference type="InterPro" id="IPR008816">
    <property type="entry name" value="Gly_zipper_2TM_dom"/>
</dbReference>
<keyword evidence="2" id="KW-0472">Membrane</keyword>
<evidence type="ECO:0000313" key="4">
    <source>
        <dbReference type="EMBL" id="MTW09269.1"/>
    </source>
</evidence>
<protein>
    <submittedName>
        <fullName evidence="4">Glycine zipper 2TM domain-containing protein</fullName>
    </submittedName>
</protein>
<name>A0A6L6QB05_9BURK</name>
<dbReference type="RefSeq" id="WP_155452244.1">
    <property type="nucleotide sequence ID" value="NZ_WNKX01000001.1"/>
</dbReference>
<dbReference type="EMBL" id="WNKX01000001">
    <property type="protein sequence ID" value="MTW09269.1"/>
    <property type="molecule type" value="Genomic_DNA"/>
</dbReference>
<dbReference type="Pfam" id="PF05433">
    <property type="entry name" value="Rick_17kDa_Anti"/>
    <property type="match status" value="1"/>
</dbReference>
<dbReference type="PANTHER" id="PTHR35603">
    <property type="match status" value="1"/>
</dbReference>
<comment type="caution">
    <text evidence="4">The sequence shown here is derived from an EMBL/GenBank/DDBJ whole genome shotgun (WGS) entry which is preliminary data.</text>
</comment>
<keyword evidence="5" id="KW-1185">Reference proteome</keyword>
<evidence type="ECO:0000256" key="2">
    <source>
        <dbReference type="ARBA" id="ARBA00023136"/>
    </source>
</evidence>
<reference evidence="4 5" key="1">
    <citation type="submission" date="2019-11" db="EMBL/GenBank/DDBJ databases">
        <title>Type strains purchased from KCTC, JCM and DSMZ.</title>
        <authorList>
            <person name="Lu H."/>
        </authorList>
    </citation>
    <scope>NUCLEOTIDE SEQUENCE [LARGE SCALE GENOMIC DNA]</scope>
    <source>
        <strain evidence="4 5">JCM 31587</strain>
    </source>
</reference>
<sequence>MKMEPNNKIMRYTTHPMLLIAAIAVILFCGVGIAAVMGWLPKSGASMGPPVAADAPVQVGGSEMGPPPAPAGLAAVERTPGRAADTSGYSGGAGGSYGSGAASAERSAGAARYAEAPAAQPVAQAAERAPAVCHSCGVVQSVHAVTQRGQGSGLGAAGGAIVGGLLGNQVGGGTGRKLATVAGAVGGAVVGNQVEGNMKSTTHYAVRVRMNDGKERTVSSSSGDWQAGEHVKIVNGHLQRR</sequence>
<organism evidence="4 5">
    <name type="scientific">Massilia eburnea</name>
    <dbReference type="NCBI Taxonomy" id="1776165"/>
    <lineage>
        <taxon>Bacteria</taxon>
        <taxon>Pseudomonadati</taxon>
        <taxon>Pseudomonadota</taxon>
        <taxon>Betaproteobacteria</taxon>
        <taxon>Burkholderiales</taxon>
        <taxon>Oxalobacteraceae</taxon>
        <taxon>Telluria group</taxon>
        <taxon>Massilia</taxon>
    </lineage>
</organism>
<proteinExistence type="predicted"/>
<dbReference type="Proteomes" id="UP000472320">
    <property type="component" value="Unassembled WGS sequence"/>
</dbReference>
<dbReference type="PANTHER" id="PTHR35603:SF2">
    <property type="entry name" value="OUTER MEMBRANE LIPOPROTEIN"/>
    <property type="match status" value="1"/>
</dbReference>
<accession>A0A6L6QB05</accession>
<evidence type="ECO:0000259" key="3">
    <source>
        <dbReference type="Pfam" id="PF05433"/>
    </source>
</evidence>
<evidence type="ECO:0000256" key="1">
    <source>
        <dbReference type="ARBA" id="ARBA00004370"/>
    </source>
</evidence>
<feature type="domain" description="Glycine zipper 2TM" evidence="3">
    <location>
        <begin position="154"/>
        <end position="195"/>
    </location>
</feature>
<evidence type="ECO:0000313" key="5">
    <source>
        <dbReference type="Proteomes" id="UP000472320"/>
    </source>
</evidence>
<comment type="subcellular location">
    <subcellularLocation>
        <location evidence="1">Membrane</location>
    </subcellularLocation>
</comment>
<dbReference type="InterPro" id="IPR051407">
    <property type="entry name" value="Bact_OM_lipoprot/Surf_antigen"/>
</dbReference>
<dbReference type="AlphaFoldDB" id="A0A6L6QB05"/>
<dbReference type="GO" id="GO:0019867">
    <property type="term" value="C:outer membrane"/>
    <property type="evidence" value="ECO:0007669"/>
    <property type="project" value="InterPro"/>
</dbReference>
<dbReference type="OrthoDB" id="5298735at2"/>